<organism evidence="7 8">
    <name type="scientific">Monosiga brevicollis</name>
    <name type="common">Choanoflagellate</name>
    <dbReference type="NCBI Taxonomy" id="81824"/>
    <lineage>
        <taxon>Eukaryota</taxon>
        <taxon>Choanoflagellata</taxon>
        <taxon>Craspedida</taxon>
        <taxon>Salpingoecidae</taxon>
        <taxon>Monosiga</taxon>
    </lineage>
</organism>
<evidence type="ECO:0008006" key="9">
    <source>
        <dbReference type="Google" id="ProtNLM"/>
    </source>
</evidence>
<dbReference type="KEGG" id="mbr:MONBRDRAFT_6201"/>
<dbReference type="EMBL" id="CH991545">
    <property type="protein sequence ID" value="EDQ91432.1"/>
    <property type="molecule type" value="Genomic_DNA"/>
</dbReference>
<dbReference type="InterPro" id="IPR037185">
    <property type="entry name" value="EmrE-like"/>
</dbReference>
<evidence type="ECO:0000256" key="5">
    <source>
        <dbReference type="ARBA" id="ARBA00023136"/>
    </source>
</evidence>
<dbReference type="PANTHER" id="PTHR16119:SF17">
    <property type="entry name" value="TRANSMEMBRANE PROTEIN 144"/>
    <property type="match status" value="1"/>
</dbReference>
<sequence length="322" mass="34886">MRFLVSLALSVVLGSNYVPVKRFEMGDGVFFQWILCITVWMCGAILQLAVGVSPFVPLAATGGMAWSMGNLCVVLILRTIGLAQGMLIWGTANMIMGWGAARFGFFGITPELPQSQLLQYLGVAMAALSALSINEDADVAALSPPTHQTHMMDTDTMAWCDRLSDHTRRAMGLFLSIFSGIMYSFAFDPAQSYMDRTLGASQQAFHYVFSQFSGILMGSTLWFVIYSLATRSRPNVSPEVILPSMASGVMWAIAQTCFMVANQHLSQAIAYPIITAVPGTIGALWGVLVFKEIRGLRNMLVLTLAFAITFTSVALTAMANGA</sequence>
<feature type="transmembrane region" description="Helical" evidence="6">
    <location>
        <begin position="240"/>
        <end position="262"/>
    </location>
</feature>
<evidence type="ECO:0000256" key="6">
    <source>
        <dbReference type="SAM" id="Phobius"/>
    </source>
</evidence>
<comment type="subcellular location">
    <subcellularLocation>
        <location evidence="1">Membrane</location>
        <topology evidence="1">Multi-pass membrane protein</topology>
    </subcellularLocation>
</comment>
<dbReference type="InterPro" id="IPR012435">
    <property type="entry name" value="TMEM144"/>
</dbReference>
<evidence type="ECO:0000256" key="1">
    <source>
        <dbReference type="ARBA" id="ARBA00004141"/>
    </source>
</evidence>
<dbReference type="FunCoup" id="A9UT47">
    <property type="interactions" value="4"/>
</dbReference>
<proteinExistence type="inferred from homology"/>
<reference evidence="7 8" key="1">
    <citation type="journal article" date="2008" name="Nature">
        <title>The genome of the choanoflagellate Monosiga brevicollis and the origin of metazoans.</title>
        <authorList>
            <consortium name="JGI Sequencing"/>
            <person name="King N."/>
            <person name="Westbrook M.J."/>
            <person name="Young S.L."/>
            <person name="Kuo A."/>
            <person name="Abedin M."/>
            <person name="Chapman J."/>
            <person name="Fairclough S."/>
            <person name="Hellsten U."/>
            <person name="Isogai Y."/>
            <person name="Letunic I."/>
            <person name="Marr M."/>
            <person name="Pincus D."/>
            <person name="Putnam N."/>
            <person name="Rokas A."/>
            <person name="Wright K.J."/>
            <person name="Zuzow R."/>
            <person name="Dirks W."/>
            <person name="Good M."/>
            <person name="Goodstein D."/>
            <person name="Lemons D."/>
            <person name="Li W."/>
            <person name="Lyons J.B."/>
            <person name="Morris A."/>
            <person name="Nichols S."/>
            <person name="Richter D.J."/>
            <person name="Salamov A."/>
            <person name="Bork P."/>
            <person name="Lim W.A."/>
            <person name="Manning G."/>
            <person name="Miller W.T."/>
            <person name="McGinnis W."/>
            <person name="Shapiro H."/>
            <person name="Tjian R."/>
            <person name="Grigoriev I.V."/>
            <person name="Rokhsar D."/>
        </authorList>
    </citation>
    <scope>NUCLEOTIDE SEQUENCE [LARGE SCALE GENOMIC DNA]</scope>
    <source>
        <strain evidence="8">MX1 / ATCC 50154</strain>
    </source>
</reference>
<feature type="transmembrane region" description="Helical" evidence="6">
    <location>
        <begin position="300"/>
        <end position="319"/>
    </location>
</feature>
<keyword evidence="3 6" id="KW-0812">Transmembrane</keyword>
<dbReference type="SUPFAM" id="SSF103481">
    <property type="entry name" value="Multidrug resistance efflux transporter EmrE"/>
    <property type="match status" value="1"/>
</dbReference>
<evidence type="ECO:0000256" key="4">
    <source>
        <dbReference type="ARBA" id="ARBA00022989"/>
    </source>
</evidence>
<dbReference type="AlphaFoldDB" id="A9UT47"/>
<dbReference type="STRING" id="81824.A9UT47"/>
<dbReference type="Proteomes" id="UP000001357">
    <property type="component" value="Unassembled WGS sequence"/>
</dbReference>
<feature type="transmembrane region" description="Helical" evidence="6">
    <location>
        <begin position="30"/>
        <end position="51"/>
    </location>
</feature>
<comment type="similarity">
    <text evidence="2">Belongs to the TMEM144 family.</text>
</comment>
<gene>
    <name evidence="7" type="ORF">MONBRDRAFT_6201</name>
</gene>
<keyword evidence="4 6" id="KW-1133">Transmembrane helix</keyword>
<evidence type="ECO:0000313" key="8">
    <source>
        <dbReference type="Proteomes" id="UP000001357"/>
    </source>
</evidence>
<evidence type="ECO:0000256" key="2">
    <source>
        <dbReference type="ARBA" id="ARBA00005731"/>
    </source>
</evidence>
<protein>
    <recommendedName>
        <fullName evidence="9">Transmembrane protein 144</fullName>
    </recommendedName>
</protein>
<dbReference type="OMA" id="FCHFSGI"/>
<feature type="transmembrane region" description="Helical" evidence="6">
    <location>
        <begin position="58"/>
        <end position="80"/>
    </location>
</feature>
<dbReference type="eggNOG" id="ENOG502QR0F">
    <property type="taxonomic scope" value="Eukaryota"/>
</dbReference>
<dbReference type="Pfam" id="PF07857">
    <property type="entry name" value="TMEM144"/>
    <property type="match status" value="1"/>
</dbReference>
<keyword evidence="8" id="KW-1185">Reference proteome</keyword>
<feature type="transmembrane region" description="Helical" evidence="6">
    <location>
        <begin position="207"/>
        <end position="228"/>
    </location>
</feature>
<dbReference type="InParanoid" id="A9UT47"/>
<dbReference type="RefSeq" id="XP_001743854.1">
    <property type="nucleotide sequence ID" value="XM_001743802.1"/>
</dbReference>
<evidence type="ECO:0000256" key="3">
    <source>
        <dbReference type="ARBA" id="ARBA00022692"/>
    </source>
</evidence>
<accession>A9UT47</accession>
<dbReference type="GO" id="GO:0015144">
    <property type="term" value="F:carbohydrate transmembrane transporter activity"/>
    <property type="evidence" value="ECO:0007669"/>
    <property type="project" value="InterPro"/>
</dbReference>
<dbReference type="GO" id="GO:0016020">
    <property type="term" value="C:membrane"/>
    <property type="evidence" value="ECO:0007669"/>
    <property type="project" value="UniProtKB-SubCell"/>
</dbReference>
<feature type="transmembrane region" description="Helical" evidence="6">
    <location>
        <begin position="268"/>
        <end position="288"/>
    </location>
</feature>
<dbReference type="PANTHER" id="PTHR16119">
    <property type="entry name" value="TRANSMEMBRANE PROTEIN 144"/>
    <property type="match status" value="1"/>
</dbReference>
<dbReference type="GeneID" id="5889004"/>
<keyword evidence="5 6" id="KW-0472">Membrane</keyword>
<dbReference type="InterPro" id="IPR010651">
    <property type="entry name" value="Sugar_transport"/>
</dbReference>
<feature type="transmembrane region" description="Helical" evidence="6">
    <location>
        <begin position="170"/>
        <end position="187"/>
    </location>
</feature>
<evidence type="ECO:0000313" key="7">
    <source>
        <dbReference type="EMBL" id="EDQ91432.1"/>
    </source>
</evidence>
<name>A9UT47_MONBE</name>